<name>A0AA44UVD4_PSEA5</name>
<dbReference type="AlphaFoldDB" id="A0AA44UVD4"/>
<organism evidence="2 3">
    <name type="scientific">Pseudonocardia alni</name>
    <name type="common">Amycolata alni</name>
    <dbReference type="NCBI Taxonomy" id="33907"/>
    <lineage>
        <taxon>Bacteria</taxon>
        <taxon>Bacillati</taxon>
        <taxon>Actinomycetota</taxon>
        <taxon>Actinomycetes</taxon>
        <taxon>Pseudonocardiales</taxon>
        <taxon>Pseudonocardiaceae</taxon>
        <taxon>Pseudonocardia</taxon>
    </lineage>
</organism>
<protein>
    <recommendedName>
        <fullName evidence="4">Sigma-70-like protein</fullName>
    </recommendedName>
</protein>
<evidence type="ECO:0000256" key="1">
    <source>
        <dbReference type="SAM" id="Coils"/>
    </source>
</evidence>
<evidence type="ECO:0000313" key="3">
    <source>
        <dbReference type="Proteomes" id="UP000232453"/>
    </source>
</evidence>
<reference evidence="2 3" key="1">
    <citation type="submission" date="2017-11" db="EMBL/GenBank/DDBJ databases">
        <title>Sequencing the genomes of 1000 actinobacteria strains.</title>
        <authorList>
            <person name="Klenk H.-P."/>
        </authorList>
    </citation>
    <scope>NUCLEOTIDE SEQUENCE [LARGE SCALE GENOMIC DNA]</scope>
    <source>
        <strain evidence="2 3">DSM 44104</strain>
    </source>
</reference>
<evidence type="ECO:0000313" key="2">
    <source>
        <dbReference type="EMBL" id="PKB41264.1"/>
    </source>
</evidence>
<dbReference type="EMBL" id="PHUJ01000002">
    <property type="protein sequence ID" value="PKB41264.1"/>
    <property type="molecule type" value="Genomic_DNA"/>
</dbReference>
<accession>A0AA44UVD4</accession>
<dbReference type="Proteomes" id="UP000232453">
    <property type="component" value="Unassembled WGS sequence"/>
</dbReference>
<proteinExistence type="predicted"/>
<keyword evidence="1" id="KW-0175">Coiled coil</keyword>
<dbReference type="RefSeq" id="WP_100877317.1">
    <property type="nucleotide sequence ID" value="NZ_JBEPFP010000009.1"/>
</dbReference>
<feature type="coiled-coil region" evidence="1">
    <location>
        <begin position="74"/>
        <end position="101"/>
    </location>
</feature>
<evidence type="ECO:0008006" key="4">
    <source>
        <dbReference type="Google" id="ProtNLM"/>
    </source>
</evidence>
<comment type="caution">
    <text evidence="2">The sequence shown here is derived from an EMBL/GenBank/DDBJ whole genome shotgun (WGS) entry which is preliminary data.</text>
</comment>
<gene>
    <name evidence="2" type="ORF">ATL51_0226</name>
</gene>
<sequence>MTSTYFVTAHRWERGWELHIADAADQEVGVTQCRTLGGAEAMVRDYLALDDRDGNAPLEIRPVFDPAVQEQVTASRARIRAAQLEQEAAAKESRAAVARLDELGLSGTEIAQVLQLSKQRVSDLRKASR</sequence>